<evidence type="ECO:0000256" key="4">
    <source>
        <dbReference type="ARBA" id="ARBA00022692"/>
    </source>
</evidence>
<feature type="transmembrane region" description="Helical" evidence="9">
    <location>
        <begin position="164"/>
        <end position="187"/>
    </location>
</feature>
<comment type="subcellular location">
    <subcellularLocation>
        <location evidence="1">Membrane</location>
        <topology evidence="1">Multi-pass membrane protein</topology>
    </subcellularLocation>
</comment>
<evidence type="ECO:0000256" key="3">
    <source>
        <dbReference type="ARBA" id="ARBA00022448"/>
    </source>
</evidence>
<feature type="transmembrane region" description="Helical" evidence="9">
    <location>
        <begin position="53"/>
        <end position="74"/>
    </location>
</feature>
<feature type="transmembrane region" description="Helical" evidence="9">
    <location>
        <begin position="364"/>
        <end position="388"/>
    </location>
</feature>
<accession>V6LCU1</accession>
<dbReference type="PANTHER" id="PTHR22950:SF458">
    <property type="entry name" value="SODIUM-COUPLED NEUTRAL AMINO ACID TRANSPORTER 11-RELATED"/>
    <property type="match status" value="1"/>
</dbReference>
<feature type="domain" description="Amino acid transporter transmembrane" evidence="10">
    <location>
        <begin position="24"/>
        <end position="391"/>
    </location>
</feature>
<feature type="compositionally biased region" description="Low complexity" evidence="8">
    <location>
        <begin position="1"/>
        <end position="12"/>
    </location>
</feature>
<feature type="transmembrane region" description="Helical" evidence="9">
    <location>
        <begin position="28"/>
        <end position="47"/>
    </location>
</feature>
<feature type="region of interest" description="Disordered" evidence="8">
    <location>
        <begin position="1"/>
        <end position="23"/>
    </location>
</feature>
<evidence type="ECO:0000256" key="2">
    <source>
        <dbReference type="ARBA" id="ARBA00008066"/>
    </source>
</evidence>
<name>V6LCU1_9EUKA</name>
<feature type="transmembrane region" description="Helical" evidence="9">
    <location>
        <begin position="297"/>
        <end position="316"/>
    </location>
</feature>
<keyword evidence="3" id="KW-0813">Transport</keyword>
<evidence type="ECO:0000256" key="1">
    <source>
        <dbReference type="ARBA" id="ARBA00004141"/>
    </source>
</evidence>
<sequence length="568" mass="63373">MNNNPQQNGQQQMHSNTRKKDKQMQSTSITLISSMMGVSLLSIGFLLNKLGVVLGVFIFVYTVLSLLIFMYYFISGAHYTSSGTYRELAQAVLGKKAGYILDASLYISFLGYLTGYIVVAAKNIDMFLKSFNVNFNIMYVKLIIAVCVIFPLSCIKSLKQLSKVASVAGLVIFVSGFSFIVYFFVFLKSKSFCGNQYKLEFFPSTATTPVYQQILNFFMYIPGLQGYFTVHTLIPNMLNELQGPPIIRKKIVWIAEVIALCVSLTFYLVTGLMTSAMFNSNIKDNIFVAFAGCNQTYMNVLAFVYAFSIMIAYPLALYPLKVAFASYFPNLNEKKKYLVQIGVAVFYIVCTLLLALVLESIVQIFGLFGALAGYFFYFFIPFTIIIKLPAIRRQNISRDLIESNAEQPIDSVSVALMAMTGVDLNMGRARALSNKIFGIDERPYNALETVPVGRSRAVSIIVEGDNVRVRSGSKNQSFGNDLKGNDADNMQDSQPENAPGATEVVNMLEQAVQEIDEGVEIAQRQEFDCKFKEMKDFSILAKCLIVVYGIICVEAVVMNVIDIINSYP</sequence>
<dbReference type="EMBL" id="KI546165">
    <property type="protein sequence ID" value="EST42300.1"/>
    <property type="molecule type" value="Genomic_DNA"/>
</dbReference>
<evidence type="ECO:0000256" key="5">
    <source>
        <dbReference type="ARBA" id="ARBA00022970"/>
    </source>
</evidence>
<evidence type="ECO:0000256" key="6">
    <source>
        <dbReference type="ARBA" id="ARBA00022989"/>
    </source>
</evidence>
<feature type="transmembrane region" description="Helical" evidence="9">
    <location>
        <begin position="103"/>
        <end position="121"/>
    </location>
</feature>
<evidence type="ECO:0000313" key="12">
    <source>
        <dbReference type="EMBL" id="KAH0575163.1"/>
    </source>
</evidence>
<feature type="transmembrane region" description="Helical" evidence="9">
    <location>
        <begin position="337"/>
        <end position="358"/>
    </location>
</feature>
<reference evidence="11 12" key="1">
    <citation type="journal article" date="2014" name="PLoS Genet.">
        <title>The Genome of Spironucleus salmonicida Highlights a Fish Pathogen Adapted to Fluctuating Environments.</title>
        <authorList>
            <person name="Xu F."/>
            <person name="Jerlstrom-Hultqvist J."/>
            <person name="Einarsson E."/>
            <person name="Astvaldsson A."/>
            <person name="Svard S.G."/>
            <person name="Andersson J.O."/>
        </authorList>
    </citation>
    <scope>NUCLEOTIDE SEQUENCE</scope>
    <source>
        <strain evidence="12">ATCC 50377</strain>
    </source>
</reference>
<feature type="region of interest" description="Disordered" evidence="8">
    <location>
        <begin position="472"/>
        <end position="499"/>
    </location>
</feature>
<feature type="transmembrane region" description="Helical" evidence="9">
    <location>
        <begin position="539"/>
        <end position="561"/>
    </location>
</feature>
<keyword evidence="4 9" id="KW-0812">Transmembrane</keyword>
<gene>
    <name evidence="11" type="ORF">SS50377_18169</name>
    <name evidence="12" type="ORF">SS50377_22789</name>
</gene>
<comment type="similarity">
    <text evidence="2">Belongs to the amino acid/polyamine transporter 2 family.</text>
</comment>
<dbReference type="Gene3D" id="1.20.1740.10">
    <property type="entry name" value="Amino acid/polyamine transporter I"/>
    <property type="match status" value="1"/>
</dbReference>
<evidence type="ECO:0000256" key="8">
    <source>
        <dbReference type="SAM" id="MobiDB-lite"/>
    </source>
</evidence>
<dbReference type="AlphaFoldDB" id="V6LCU1"/>
<keyword evidence="13" id="KW-1185">Reference proteome</keyword>
<protein>
    <submittedName>
        <fullName evidence="11">Amino acid transporter family protein</fullName>
    </submittedName>
</protein>
<dbReference type="GO" id="GO:0016020">
    <property type="term" value="C:membrane"/>
    <property type="evidence" value="ECO:0007669"/>
    <property type="project" value="UniProtKB-SubCell"/>
</dbReference>
<evidence type="ECO:0000256" key="9">
    <source>
        <dbReference type="SAM" id="Phobius"/>
    </source>
</evidence>
<dbReference type="Proteomes" id="UP000018208">
    <property type="component" value="Unassembled WGS sequence"/>
</dbReference>
<dbReference type="InterPro" id="IPR013057">
    <property type="entry name" value="AA_transpt_TM"/>
</dbReference>
<organism evidence="11">
    <name type="scientific">Spironucleus salmonicida</name>
    <dbReference type="NCBI Taxonomy" id="348837"/>
    <lineage>
        <taxon>Eukaryota</taxon>
        <taxon>Metamonada</taxon>
        <taxon>Diplomonadida</taxon>
        <taxon>Hexamitidae</taxon>
        <taxon>Hexamitinae</taxon>
        <taxon>Spironucleus</taxon>
    </lineage>
</organism>
<keyword evidence="7 9" id="KW-0472">Membrane</keyword>
<dbReference type="PANTHER" id="PTHR22950">
    <property type="entry name" value="AMINO ACID TRANSPORTER"/>
    <property type="match status" value="1"/>
</dbReference>
<evidence type="ECO:0000259" key="10">
    <source>
        <dbReference type="Pfam" id="PF01490"/>
    </source>
</evidence>
<evidence type="ECO:0000313" key="11">
    <source>
        <dbReference type="EMBL" id="EST42300.1"/>
    </source>
</evidence>
<feature type="transmembrane region" description="Helical" evidence="9">
    <location>
        <begin position="251"/>
        <end position="277"/>
    </location>
</feature>
<evidence type="ECO:0000313" key="13">
    <source>
        <dbReference type="Proteomes" id="UP000018208"/>
    </source>
</evidence>
<feature type="transmembrane region" description="Helical" evidence="9">
    <location>
        <begin position="133"/>
        <end position="152"/>
    </location>
</feature>
<dbReference type="VEuPathDB" id="GiardiaDB:SS50377_22789"/>
<keyword evidence="6 9" id="KW-1133">Transmembrane helix</keyword>
<dbReference type="Pfam" id="PF01490">
    <property type="entry name" value="Aa_trans"/>
    <property type="match status" value="1"/>
</dbReference>
<reference evidence="12" key="2">
    <citation type="submission" date="2020-12" db="EMBL/GenBank/DDBJ databases">
        <title>New Spironucleus salmonicida genome in near-complete chromosomes.</title>
        <authorList>
            <person name="Xu F."/>
            <person name="Kurt Z."/>
            <person name="Jimenez-Gonzalez A."/>
            <person name="Astvaldsson A."/>
            <person name="Andersson J.O."/>
            <person name="Svard S.G."/>
        </authorList>
    </citation>
    <scope>NUCLEOTIDE SEQUENCE</scope>
    <source>
        <strain evidence="12">ATCC 50377</strain>
    </source>
</reference>
<proteinExistence type="inferred from homology"/>
<keyword evidence="5" id="KW-0029">Amino-acid transport</keyword>
<dbReference type="OrthoDB" id="28208at2759"/>
<dbReference type="EMBL" id="AUWU02000003">
    <property type="protein sequence ID" value="KAH0575163.1"/>
    <property type="molecule type" value="Genomic_DNA"/>
</dbReference>
<evidence type="ECO:0000256" key="7">
    <source>
        <dbReference type="ARBA" id="ARBA00023136"/>
    </source>
</evidence>
<dbReference type="GO" id="GO:0015179">
    <property type="term" value="F:L-amino acid transmembrane transporter activity"/>
    <property type="evidence" value="ECO:0007669"/>
    <property type="project" value="TreeGrafter"/>
</dbReference>